<evidence type="ECO:0000313" key="2">
    <source>
        <dbReference type="Proteomes" id="UP001179952"/>
    </source>
</evidence>
<protein>
    <submittedName>
        <fullName evidence="1">Uncharacterized protein</fullName>
    </submittedName>
</protein>
<accession>A0AAV9A7B5</accession>
<evidence type="ECO:0000313" key="1">
    <source>
        <dbReference type="EMBL" id="KAK1260143.1"/>
    </source>
</evidence>
<proteinExistence type="predicted"/>
<dbReference type="EMBL" id="JAUJYN010000011">
    <property type="protein sequence ID" value="KAK1260143.1"/>
    <property type="molecule type" value="Genomic_DNA"/>
</dbReference>
<comment type="caution">
    <text evidence="1">The sequence shown here is derived from an EMBL/GenBank/DDBJ whole genome shotgun (WGS) entry which is preliminary data.</text>
</comment>
<name>A0AAV9A7B5_ACOGR</name>
<reference evidence="1" key="1">
    <citation type="journal article" date="2023" name="Nat. Commun.">
        <title>Diploid and tetraploid genomes of Acorus and the evolution of monocots.</title>
        <authorList>
            <person name="Ma L."/>
            <person name="Liu K.W."/>
            <person name="Li Z."/>
            <person name="Hsiao Y.Y."/>
            <person name="Qi Y."/>
            <person name="Fu T."/>
            <person name="Tang G.D."/>
            <person name="Zhang D."/>
            <person name="Sun W.H."/>
            <person name="Liu D.K."/>
            <person name="Li Y."/>
            <person name="Chen G.Z."/>
            <person name="Liu X.D."/>
            <person name="Liao X.Y."/>
            <person name="Jiang Y.T."/>
            <person name="Yu X."/>
            <person name="Hao Y."/>
            <person name="Huang J."/>
            <person name="Zhao X.W."/>
            <person name="Ke S."/>
            <person name="Chen Y.Y."/>
            <person name="Wu W.L."/>
            <person name="Hsu J.L."/>
            <person name="Lin Y.F."/>
            <person name="Huang M.D."/>
            <person name="Li C.Y."/>
            <person name="Huang L."/>
            <person name="Wang Z.W."/>
            <person name="Zhao X."/>
            <person name="Zhong W.Y."/>
            <person name="Peng D.H."/>
            <person name="Ahmad S."/>
            <person name="Lan S."/>
            <person name="Zhang J.S."/>
            <person name="Tsai W.C."/>
            <person name="Van de Peer Y."/>
            <person name="Liu Z.J."/>
        </authorList>
    </citation>
    <scope>NUCLEOTIDE SEQUENCE</scope>
    <source>
        <strain evidence="1">SCP</strain>
    </source>
</reference>
<sequence length="74" mass="7998">MEETDIGGLILFLSYGELSFCVTVAEVGRREGSGGVVCLMPTPEKMDSMARYQGLGLMCVKTDLVSGDVNYNSR</sequence>
<gene>
    <name evidence="1" type="ORF">QJS04_geneDACA018097</name>
</gene>
<dbReference type="Proteomes" id="UP001179952">
    <property type="component" value="Unassembled WGS sequence"/>
</dbReference>
<dbReference type="AlphaFoldDB" id="A0AAV9A7B5"/>
<reference evidence="1" key="2">
    <citation type="submission" date="2023-06" db="EMBL/GenBank/DDBJ databases">
        <authorList>
            <person name="Ma L."/>
            <person name="Liu K.-W."/>
            <person name="Li Z."/>
            <person name="Hsiao Y.-Y."/>
            <person name="Qi Y."/>
            <person name="Fu T."/>
            <person name="Tang G."/>
            <person name="Zhang D."/>
            <person name="Sun W.-H."/>
            <person name="Liu D.-K."/>
            <person name="Li Y."/>
            <person name="Chen G.-Z."/>
            <person name="Liu X.-D."/>
            <person name="Liao X.-Y."/>
            <person name="Jiang Y.-T."/>
            <person name="Yu X."/>
            <person name="Hao Y."/>
            <person name="Huang J."/>
            <person name="Zhao X.-W."/>
            <person name="Ke S."/>
            <person name="Chen Y.-Y."/>
            <person name="Wu W.-L."/>
            <person name="Hsu J.-L."/>
            <person name="Lin Y.-F."/>
            <person name="Huang M.-D."/>
            <person name="Li C.-Y."/>
            <person name="Huang L."/>
            <person name="Wang Z.-W."/>
            <person name="Zhao X."/>
            <person name="Zhong W.-Y."/>
            <person name="Peng D.-H."/>
            <person name="Ahmad S."/>
            <person name="Lan S."/>
            <person name="Zhang J.-S."/>
            <person name="Tsai W.-C."/>
            <person name="Van De Peer Y."/>
            <person name="Liu Z.-J."/>
        </authorList>
    </citation>
    <scope>NUCLEOTIDE SEQUENCE</scope>
    <source>
        <strain evidence="1">SCP</strain>
        <tissue evidence="1">Leaves</tissue>
    </source>
</reference>
<keyword evidence="2" id="KW-1185">Reference proteome</keyword>
<organism evidence="1 2">
    <name type="scientific">Acorus gramineus</name>
    <name type="common">Dwarf sweet flag</name>
    <dbReference type="NCBI Taxonomy" id="55184"/>
    <lineage>
        <taxon>Eukaryota</taxon>
        <taxon>Viridiplantae</taxon>
        <taxon>Streptophyta</taxon>
        <taxon>Embryophyta</taxon>
        <taxon>Tracheophyta</taxon>
        <taxon>Spermatophyta</taxon>
        <taxon>Magnoliopsida</taxon>
        <taxon>Liliopsida</taxon>
        <taxon>Acoraceae</taxon>
        <taxon>Acorus</taxon>
    </lineage>
</organism>